<feature type="transmembrane region" description="Helical" evidence="1">
    <location>
        <begin position="129"/>
        <end position="150"/>
    </location>
</feature>
<name>A0A177CKI2_9PLEO</name>
<organism evidence="2 3">
    <name type="scientific">Paraphaeosphaeria sporulosa</name>
    <dbReference type="NCBI Taxonomy" id="1460663"/>
    <lineage>
        <taxon>Eukaryota</taxon>
        <taxon>Fungi</taxon>
        <taxon>Dikarya</taxon>
        <taxon>Ascomycota</taxon>
        <taxon>Pezizomycotina</taxon>
        <taxon>Dothideomycetes</taxon>
        <taxon>Pleosporomycetidae</taxon>
        <taxon>Pleosporales</taxon>
        <taxon>Massarineae</taxon>
        <taxon>Didymosphaeriaceae</taxon>
        <taxon>Paraphaeosphaeria</taxon>
    </lineage>
</organism>
<keyword evidence="1" id="KW-0472">Membrane</keyword>
<protein>
    <submittedName>
        <fullName evidence="2">Uncharacterized protein</fullName>
    </submittedName>
</protein>
<dbReference type="GeneID" id="28770510"/>
<proteinExistence type="predicted"/>
<keyword evidence="1" id="KW-1133">Transmembrane helix</keyword>
<keyword evidence="3" id="KW-1185">Reference proteome</keyword>
<reference evidence="2 3" key="1">
    <citation type="submission" date="2016-05" db="EMBL/GenBank/DDBJ databases">
        <title>Comparative analysis of secretome profiles of manganese(II)-oxidizing ascomycete fungi.</title>
        <authorList>
            <consortium name="DOE Joint Genome Institute"/>
            <person name="Zeiner C.A."/>
            <person name="Purvine S.O."/>
            <person name="Zink E.M."/>
            <person name="Wu S."/>
            <person name="Pasa-Tolic L."/>
            <person name="Chaput D.L."/>
            <person name="Haridas S."/>
            <person name="Grigoriev I.V."/>
            <person name="Santelli C.M."/>
            <person name="Hansel C.M."/>
        </authorList>
    </citation>
    <scope>NUCLEOTIDE SEQUENCE [LARGE SCALE GENOMIC DNA]</scope>
    <source>
        <strain evidence="2 3">AP3s5-JAC2a</strain>
    </source>
</reference>
<dbReference type="EMBL" id="KV441551">
    <property type="protein sequence ID" value="OAG07350.1"/>
    <property type="molecule type" value="Genomic_DNA"/>
</dbReference>
<dbReference type="Proteomes" id="UP000077069">
    <property type="component" value="Unassembled WGS sequence"/>
</dbReference>
<dbReference type="AlphaFoldDB" id="A0A177CKI2"/>
<evidence type="ECO:0000313" key="3">
    <source>
        <dbReference type="Proteomes" id="UP000077069"/>
    </source>
</evidence>
<gene>
    <name evidence="2" type="ORF">CC84DRAFT_655461</name>
</gene>
<keyword evidence="1" id="KW-0812">Transmembrane</keyword>
<dbReference type="RefSeq" id="XP_018037715.1">
    <property type="nucleotide sequence ID" value="XM_018187024.1"/>
</dbReference>
<evidence type="ECO:0000256" key="1">
    <source>
        <dbReference type="SAM" id="Phobius"/>
    </source>
</evidence>
<accession>A0A177CKI2</accession>
<dbReference type="InParanoid" id="A0A177CKI2"/>
<evidence type="ECO:0000313" key="2">
    <source>
        <dbReference type="EMBL" id="OAG07350.1"/>
    </source>
</evidence>
<sequence>MVWIPLGLQMIAPSQAYRHLTADLPLLRRVPLGLWLEFTIAAPAPFRAPSLSHGFPPGLAKLSSINVLIALVSTSSTSTSHSFSSSSQVAFLTCNRGFCTLTSCSLATVSTNSGSSISIHSWSTRVPEYLSTIVFFFCVVIFIDVGVVLLH</sequence>